<dbReference type="InterPro" id="IPR049891">
    <property type="entry name" value="CTB"/>
</dbReference>
<dbReference type="NCBIfam" id="NF038167">
    <property type="entry name" value="cyan_ocin_like"/>
    <property type="match status" value="1"/>
</dbReference>
<dbReference type="STRING" id="329726.AM1_1757"/>
<accession>B0CC93</accession>
<dbReference type="AlphaFoldDB" id="B0CC93"/>
<protein>
    <recommendedName>
        <fullName evidence="3">Bacteriocin</fullName>
    </recommendedName>
</protein>
<keyword evidence="2" id="KW-1185">Reference proteome</keyword>
<dbReference type="HOGENOM" id="CLU_2629940_0_0_3"/>
<proteinExistence type="predicted"/>
<evidence type="ECO:0000313" key="1">
    <source>
        <dbReference type="EMBL" id="ABW26778.1"/>
    </source>
</evidence>
<dbReference type="EMBL" id="CP000828">
    <property type="protein sequence ID" value="ABW26778.1"/>
    <property type="molecule type" value="Genomic_DNA"/>
</dbReference>
<organism evidence="1 2">
    <name type="scientific">Acaryochloris marina (strain MBIC 11017)</name>
    <dbReference type="NCBI Taxonomy" id="329726"/>
    <lineage>
        <taxon>Bacteria</taxon>
        <taxon>Bacillati</taxon>
        <taxon>Cyanobacteriota</taxon>
        <taxon>Cyanophyceae</taxon>
        <taxon>Acaryochloridales</taxon>
        <taxon>Acaryochloridaceae</taxon>
        <taxon>Acaryochloris</taxon>
    </lineage>
</organism>
<dbReference type="Proteomes" id="UP000000268">
    <property type="component" value="Chromosome"/>
</dbReference>
<name>B0CC93_ACAM1</name>
<gene>
    <name evidence="1" type="ordered locus">AM1_1757</name>
</gene>
<dbReference type="KEGG" id="amr:AM1_1757"/>
<sequence length="81" mass="8648">MSGQSSELFIELSEHEQEIVAGGTTTLFNLNQTEFFSQLNLYQASGVATAGPNGASASGSITHMNQTIDTKAFNFVFGQID</sequence>
<evidence type="ECO:0008006" key="3">
    <source>
        <dbReference type="Google" id="ProtNLM"/>
    </source>
</evidence>
<reference evidence="1 2" key="1">
    <citation type="journal article" date="2008" name="Proc. Natl. Acad. Sci. U.S.A.">
        <title>Niche adaptation and genome expansion in the chlorophyll d-producing cyanobacterium Acaryochloris marina.</title>
        <authorList>
            <person name="Swingley W.D."/>
            <person name="Chen M."/>
            <person name="Cheung P.C."/>
            <person name="Conrad A.L."/>
            <person name="Dejesa L.C."/>
            <person name="Hao J."/>
            <person name="Honchak B.M."/>
            <person name="Karbach L.E."/>
            <person name="Kurdoglu A."/>
            <person name="Lahiri S."/>
            <person name="Mastrian S.D."/>
            <person name="Miyashita H."/>
            <person name="Page L."/>
            <person name="Ramakrishna P."/>
            <person name="Satoh S."/>
            <person name="Sattley W.M."/>
            <person name="Shimada Y."/>
            <person name="Taylor H.L."/>
            <person name="Tomo T."/>
            <person name="Tsuchiya T."/>
            <person name="Wang Z.T."/>
            <person name="Raymond J."/>
            <person name="Mimuro M."/>
            <person name="Blankenship R.E."/>
            <person name="Touchman J.W."/>
        </authorList>
    </citation>
    <scope>NUCLEOTIDE SEQUENCE [LARGE SCALE GENOMIC DNA]</scope>
    <source>
        <strain evidence="2">MBIC 11017</strain>
    </source>
</reference>
<evidence type="ECO:0000313" key="2">
    <source>
        <dbReference type="Proteomes" id="UP000000268"/>
    </source>
</evidence>